<sequence length="169" mass="17734">MSSYITDAEPARQEGTQTCHKSSKPDSLAVTSTPLSLPMILIAAVSGDLNVNGRLDGGRERKRPCWKAGRLRGSAGTFAETRPDRWKDIGAFQGSASPTNQPICGSAETSEGIAGVLYGARLVERVAAGLPLGSPLRPQGRKSGVDHVFPLLLGPSLSWHAAEVAGARC</sequence>
<reference evidence="2" key="1">
    <citation type="journal article" date="2023" name="Science">
        <title>Genome structures resolve the early diversification of teleost fishes.</title>
        <authorList>
            <person name="Parey E."/>
            <person name="Louis A."/>
            <person name="Montfort J."/>
            <person name="Bouchez O."/>
            <person name="Roques C."/>
            <person name="Iampietro C."/>
            <person name="Lluch J."/>
            <person name="Castinel A."/>
            <person name="Donnadieu C."/>
            <person name="Desvignes T."/>
            <person name="Floi Bucao C."/>
            <person name="Jouanno E."/>
            <person name="Wen M."/>
            <person name="Mejri S."/>
            <person name="Dirks R."/>
            <person name="Jansen H."/>
            <person name="Henkel C."/>
            <person name="Chen W.J."/>
            <person name="Zahm M."/>
            <person name="Cabau C."/>
            <person name="Klopp C."/>
            <person name="Thompson A.W."/>
            <person name="Robinson-Rechavi M."/>
            <person name="Braasch I."/>
            <person name="Lecointre G."/>
            <person name="Bobe J."/>
            <person name="Postlethwait J.H."/>
            <person name="Berthelot C."/>
            <person name="Roest Crollius H."/>
            <person name="Guiguen Y."/>
        </authorList>
    </citation>
    <scope>NUCLEOTIDE SEQUENCE</scope>
    <source>
        <strain evidence="2">NC1722</strain>
    </source>
</reference>
<dbReference type="EMBL" id="JAINUG010000058">
    <property type="protein sequence ID" value="KAJ8403504.1"/>
    <property type="molecule type" value="Genomic_DNA"/>
</dbReference>
<proteinExistence type="predicted"/>
<keyword evidence="3" id="KW-1185">Reference proteome</keyword>
<feature type="region of interest" description="Disordered" evidence="1">
    <location>
        <begin position="1"/>
        <end position="28"/>
    </location>
</feature>
<comment type="caution">
    <text evidence="2">The sequence shown here is derived from an EMBL/GenBank/DDBJ whole genome shotgun (WGS) entry which is preliminary data.</text>
</comment>
<dbReference type="AlphaFoldDB" id="A0AAD7SJ01"/>
<evidence type="ECO:0000313" key="3">
    <source>
        <dbReference type="Proteomes" id="UP001221898"/>
    </source>
</evidence>
<protein>
    <submittedName>
        <fullName evidence="2">Uncharacterized protein</fullName>
    </submittedName>
</protein>
<organism evidence="2 3">
    <name type="scientific">Aldrovandia affinis</name>
    <dbReference type="NCBI Taxonomy" id="143900"/>
    <lineage>
        <taxon>Eukaryota</taxon>
        <taxon>Metazoa</taxon>
        <taxon>Chordata</taxon>
        <taxon>Craniata</taxon>
        <taxon>Vertebrata</taxon>
        <taxon>Euteleostomi</taxon>
        <taxon>Actinopterygii</taxon>
        <taxon>Neopterygii</taxon>
        <taxon>Teleostei</taxon>
        <taxon>Notacanthiformes</taxon>
        <taxon>Halosauridae</taxon>
        <taxon>Aldrovandia</taxon>
    </lineage>
</organism>
<name>A0AAD7SJ01_9TELE</name>
<evidence type="ECO:0000256" key="1">
    <source>
        <dbReference type="SAM" id="MobiDB-lite"/>
    </source>
</evidence>
<dbReference type="Proteomes" id="UP001221898">
    <property type="component" value="Unassembled WGS sequence"/>
</dbReference>
<evidence type="ECO:0000313" key="2">
    <source>
        <dbReference type="EMBL" id="KAJ8403504.1"/>
    </source>
</evidence>
<accession>A0AAD7SJ01</accession>
<gene>
    <name evidence="2" type="ORF">AAFF_G00352760</name>
</gene>